<dbReference type="InterPro" id="IPR038792">
    <property type="entry name" value="CFAP97D1/2"/>
</dbReference>
<feature type="compositionally biased region" description="Basic and acidic residues" evidence="2">
    <location>
        <begin position="273"/>
        <end position="285"/>
    </location>
</feature>
<organism evidence="3 4">
    <name type="scientific">Elysia crispata</name>
    <name type="common">lettuce slug</name>
    <dbReference type="NCBI Taxonomy" id="231223"/>
    <lineage>
        <taxon>Eukaryota</taxon>
        <taxon>Metazoa</taxon>
        <taxon>Spiralia</taxon>
        <taxon>Lophotrochozoa</taxon>
        <taxon>Mollusca</taxon>
        <taxon>Gastropoda</taxon>
        <taxon>Heterobranchia</taxon>
        <taxon>Euthyneura</taxon>
        <taxon>Panpulmonata</taxon>
        <taxon>Sacoglossa</taxon>
        <taxon>Placobranchoidea</taxon>
        <taxon>Plakobranchidae</taxon>
        <taxon>Elysia</taxon>
    </lineage>
</organism>
<keyword evidence="4" id="KW-1185">Reference proteome</keyword>
<reference evidence="3" key="1">
    <citation type="journal article" date="2023" name="G3 (Bethesda)">
        <title>A reference genome for the long-term kleptoplast-retaining sea slug Elysia crispata morphotype clarki.</title>
        <authorList>
            <person name="Eastman K.E."/>
            <person name="Pendleton A.L."/>
            <person name="Shaikh M.A."/>
            <person name="Suttiyut T."/>
            <person name="Ogas R."/>
            <person name="Tomko P."/>
            <person name="Gavelis G."/>
            <person name="Widhalm J.R."/>
            <person name="Wisecaver J.H."/>
        </authorList>
    </citation>
    <scope>NUCLEOTIDE SEQUENCE</scope>
    <source>
        <strain evidence="3">ECLA1</strain>
    </source>
</reference>
<dbReference type="PANTHER" id="PTHR33768">
    <property type="entry name" value="MIP11318P"/>
    <property type="match status" value="1"/>
</dbReference>
<dbReference type="InterPro" id="IPR029488">
    <property type="entry name" value="Hmw/CFAP97"/>
</dbReference>
<gene>
    <name evidence="3" type="ORF">RRG08_042872</name>
</gene>
<comment type="caution">
    <text evidence="3">The sequence shown here is derived from an EMBL/GenBank/DDBJ whole genome shotgun (WGS) entry which is preliminary data.</text>
</comment>
<feature type="compositionally biased region" description="Basic and acidic residues" evidence="2">
    <location>
        <begin position="172"/>
        <end position="266"/>
    </location>
</feature>
<evidence type="ECO:0000313" key="3">
    <source>
        <dbReference type="EMBL" id="KAK3776987.1"/>
    </source>
</evidence>
<proteinExistence type="inferred from homology"/>
<accession>A0AAE1DNM0</accession>
<dbReference type="PANTHER" id="PTHR33768:SF3">
    <property type="entry name" value="MIP11318P"/>
    <property type="match status" value="1"/>
</dbReference>
<dbReference type="Proteomes" id="UP001283361">
    <property type="component" value="Unassembled WGS sequence"/>
</dbReference>
<sequence>MHRSYQSILPTHNKLLQKRWDTTYYNEHRRKVRDAAPMVDTKAPPTYMHLHLKLKKLQLEEERLATIERDNRILLEKMSYIMRTRGRVDNRNNYEYKSLNREKRQRELLRVTKENQAILYRINMRKPEYSHIRWQEQWEENQKFMDNISHYPPEWWVKEERTPRKKQAKAGQETDRSEAEETKRQEEEEKKAAEEEEKRKQQEDAAKEARKKEEEQKKKKEEEERKRKEEEERKRKEEEEAERKRKEAEEEERKRKEAEAQQKEEQPTEVPVDEERGDTKTESHA</sequence>
<dbReference type="AlphaFoldDB" id="A0AAE1DNM0"/>
<name>A0AAE1DNM0_9GAST</name>
<evidence type="ECO:0000256" key="1">
    <source>
        <dbReference type="ARBA" id="ARBA00008315"/>
    </source>
</evidence>
<evidence type="ECO:0000256" key="2">
    <source>
        <dbReference type="SAM" id="MobiDB-lite"/>
    </source>
</evidence>
<comment type="similarity">
    <text evidence="1">Belongs to the CFAP97 family.</text>
</comment>
<feature type="region of interest" description="Disordered" evidence="2">
    <location>
        <begin position="160"/>
        <end position="285"/>
    </location>
</feature>
<dbReference type="Pfam" id="PF13879">
    <property type="entry name" value="Hmw_CFAP97"/>
    <property type="match status" value="1"/>
</dbReference>
<dbReference type="EMBL" id="JAWDGP010003154">
    <property type="protein sequence ID" value="KAK3776987.1"/>
    <property type="molecule type" value="Genomic_DNA"/>
</dbReference>
<evidence type="ECO:0000313" key="4">
    <source>
        <dbReference type="Proteomes" id="UP001283361"/>
    </source>
</evidence>
<protein>
    <submittedName>
        <fullName evidence="3">Uncharacterized protein</fullName>
    </submittedName>
</protein>